<reference evidence="1" key="2">
    <citation type="journal article" date="2015" name="Data Brief">
        <title>Shoot transcriptome of the giant reed, Arundo donax.</title>
        <authorList>
            <person name="Barrero R.A."/>
            <person name="Guerrero F.D."/>
            <person name="Moolhuijzen P."/>
            <person name="Goolsby J.A."/>
            <person name="Tidwell J."/>
            <person name="Bellgard S.E."/>
            <person name="Bellgard M.I."/>
        </authorList>
    </citation>
    <scope>NUCLEOTIDE SEQUENCE</scope>
    <source>
        <tissue evidence="1">Shoot tissue taken approximately 20 cm above the soil surface</tissue>
    </source>
</reference>
<protein>
    <submittedName>
        <fullName evidence="1">Uncharacterized protein</fullName>
    </submittedName>
</protein>
<dbReference type="AlphaFoldDB" id="A0A0A8YC30"/>
<name>A0A0A8YC30_ARUDO</name>
<accession>A0A0A8YC30</accession>
<dbReference type="EMBL" id="GBRH01274982">
    <property type="protein sequence ID" value="JAD22913.1"/>
    <property type="molecule type" value="Transcribed_RNA"/>
</dbReference>
<proteinExistence type="predicted"/>
<organism evidence="1">
    <name type="scientific">Arundo donax</name>
    <name type="common">Giant reed</name>
    <name type="synonym">Donax arundinaceus</name>
    <dbReference type="NCBI Taxonomy" id="35708"/>
    <lineage>
        <taxon>Eukaryota</taxon>
        <taxon>Viridiplantae</taxon>
        <taxon>Streptophyta</taxon>
        <taxon>Embryophyta</taxon>
        <taxon>Tracheophyta</taxon>
        <taxon>Spermatophyta</taxon>
        <taxon>Magnoliopsida</taxon>
        <taxon>Liliopsida</taxon>
        <taxon>Poales</taxon>
        <taxon>Poaceae</taxon>
        <taxon>PACMAD clade</taxon>
        <taxon>Arundinoideae</taxon>
        <taxon>Arundineae</taxon>
        <taxon>Arundo</taxon>
    </lineage>
</organism>
<reference evidence="1" key="1">
    <citation type="submission" date="2014-09" db="EMBL/GenBank/DDBJ databases">
        <authorList>
            <person name="Magalhaes I.L.F."/>
            <person name="Oliveira U."/>
            <person name="Santos F.R."/>
            <person name="Vidigal T.H.D.A."/>
            <person name="Brescovit A.D."/>
            <person name="Santos A.J."/>
        </authorList>
    </citation>
    <scope>NUCLEOTIDE SEQUENCE</scope>
    <source>
        <tissue evidence="1">Shoot tissue taken approximately 20 cm above the soil surface</tissue>
    </source>
</reference>
<sequence length="23" mass="2764">MCKGALKRRYDRHIVKTIHILLV</sequence>
<evidence type="ECO:0000313" key="1">
    <source>
        <dbReference type="EMBL" id="JAD22913.1"/>
    </source>
</evidence>